<reference evidence="1 2" key="1">
    <citation type="submission" date="2024-10" db="EMBL/GenBank/DDBJ databases">
        <title>The Natural Products Discovery Center: Release of the First 8490 Sequenced Strains for Exploring Actinobacteria Biosynthetic Diversity.</title>
        <authorList>
            <person name="Kalkreuter E."/>
            <person name="Kautsar S.A."/>
            <person name="Yang D."/>
            <person name="Bader C.D."/>
            <person name="Teijaro C.N."/>
            <person name="Fluegel L."/>
            <person name="Davis C.M."/>
            <person name="Simpson J.R."/>
            <person name="Lauterbach L."/>
            <person name="Steele A.D."/>
            <person name="Gui C."/>
            <person name="Meng S."/>
            <person name="Li G."/>
            <person name="Viehrig K."/>
            <person name="Ye F."/>
            <person name="Su P."/>
            <person name="Kiefer A.F."/>
            <person name="Nichols A."/>
            <person name="Cepeda A.J."/>
            <person name="Yan W."/>
            <person name="Fan B."/>
            <person name="Jiang Y."/>
            <person name="Adhikari A."/>
            <person name="Zheng C.-J."/>
            <person name="Schuster L."/>
            <person name="Cowan T.M."/>
            <person name="Smanski M.J."/>
            <person name="Chevrette M.G."/>
            <person name="De Carvalho L.P.S."/>
            <person name="Shen B."/>
        </authorList>
    </citation>
    <scope>NUCLEOTIDE SEQUENCE [LARGE SCALE GENOMIC DNA]</scope>
    <source>
        <strain evidence="1 2">NPDC001281</strain>
    </source>
</reference>
<protein>
    <submittedName>
        <fullName evidence="1">Uncharacterized protein</fullName>
    </submittedName>
</protein>
<name>A0ABW6VKJ0_MICFU</name>
<dbReference type="RefSeq" id="WP_387348281.1">
    <property type="nucleotide sequence ID" value="NZ_JBIAXI010000051.1"/>
</dbReference>
<proteinExistence type="predicted"/>
<evidence type="ECO:0000313" key="1">
    <source>
        <dbReference type="EMBL" id="MFF4779488.1"/>
    </source>
</evidence>
<accession>A0ABW6VKJ0</accession>
<gene>
    <name evidence="1" type="ORF">ACFY05_42405</name>
</gene>
<comment type="caution">
    <text evidence="1">The sequence shown here is derived from an EMBL/GenBank/DDBJ whole genome shotgun (WGS) entry which is preliminary data.</text>
</comment>
<organism evidence="1 2">
    <name type="scientific">Microtetraspora fusca</name>
    <dbReference type="NCBI Taxonomy" id="1997"/>
    <lineage>
        <taxon>Bacteria</taxon>
        <taxon>Bacillati</taxon>
        <taxon>Actinomycetota</taxon>
        <taxon>Actinomycetes</taxon>
        <taxon>Streptosporangiales</taxon>
        <taxon>Streptosporangiaceae</taxon>
        <taxon>Microtetraspora</taxon>
    </lineage>
</organism>
<sequence length="315" mass="35139">MYVDDDRMFELVFGEEWQSEAEARGRVEARDGRLAVFSSDKGHYSSVRLEAWNAEPVGPDGSGRPDASWQEVGTAVLETETGIVRLTGPVAAREALFLIGPPLFEYRVAVYTKDAHLLLSDRGSISRGAEKWLLRFWPVRDVYDPHLHLRPSPYTHDGTSIDDPGPRPVSWPIPVSEAAEWPAMRVPAAPVMPPGPHDTFRIAEELNPERVPTTGSRDYLFTPPLDAKPGTTCRVWQWDDAERDTPLGAMAAYRQILAHDVINRRVFVTALVTVLRRDGDWYDLRGAEPVEAARVLYAEQAWGGLAAEAEVDGTR</sequence>
<dbReference type="Proteomes" id="UP001602119">
    <property type="component" value="Unassembled WGS sequence"/>
</dbReference>
<dbReference type="EMBL" id="JBIAXI010000051">
    <property type="protein sequence ID" value="MFF4779488.1"/>
    <property type="molecule type" value="Genomic_DNA"/>
</dbReference>
<evidence type="ECO:0000313" key="2">
    <source>
        <dbReference type="Proteomes" id="UP001602119"/>
    </source>
</evidence>
<keyword evidence="2" id="KW-1185">Reference proteome</keyword>